<protein>
    <submittedName>
        <fullName evidence="1">Uncharacterized protein</fullName>
    </submittedName>
</protein>
<name>A0AAN9LFQ2_PHACN</name>
<comment type="caution">
    <text evidence="1">The sequence shown here is derived from an EMBL/GenBank/DDBJ whole genome shotgun (WGS) entry which is preliminary data.</text>
</comment>
<reference evidence="1 2" key="1">
    <citation type="submission" date="2024-01" db="EMBL/GenBank/DDBJ databases">
        <title>The genomes of 5 underutilized Papilionoideae crops provide insights into root nodulation and disease resistanc.</title>
        <authorList>
            <person name="Jiang F."/>
        </authorList>
    </citation>
    <scope>NUCLEOTIDE SEQUENCE [LARGE SCALE GENOMIC DNA]</scope>
    <source>
        <strain evidence="1">JINMINGXINNONG_FW02</strain>
        <tissue evidence="1">Leaves</tissue>
    </source>
</reference>
<evidence type="ECO:0000313" key="1">
    <source>
        <dbReference type="EMBL" id="KAK7333487.1"/>
    </source>
</evidence>
<accession>A0AAN9LFQ2</accession>
<evidence type="ECO:0000313" key="2">
    <source>
        <dbReference type="Proteomes" id="UP001374584"/>
    </source>
</evidence>
<dbReference type="Proteomes" id="UP001374584">
    <property type="component" value="Unassembled WGS sequence"/>
</dbReference>
<keyword evidence="2" id="KW-1185">Reference proteome</keyword>
<gene>
    <name evidence="1" type="ORF">VNO80_30261</name>
</gene>
<proteinExistence type="predicted"/>
<organism evidence="1 2">
    <name type="scientific">Phaseolus coccineus</name>
    <name type="common">Scarlet runner bean</name>
    <name type="synonym">Phaseolus multiflorus</name>
    <dbReference type="NCBI Taxonomy" id="3886"/>
    <lineage>
        <taxon>Eukaryota</taxon>
        <taxon>Viridiplantae</taxon>
        <taxon>Streptophyta</taxon>
        <taxon>Embryophyta</taxon>
        <taxon>Tracheophyta</taxon>
        <taxon>Spermatophyta</taxon>
        <taxon>Magnoliopsida</taxon>
        <taxon>eudicotyledons</taxon>
        <taxon>Gunneridae</taxon>
        <taxon>Pentapetalae</taxon>
        <taxon>rosids</taxon>
        <taxon>fabids</taxon>
        <taxon>Fabales</taxon>
        <taxon>Fabaceae</taxon>
        <taxon>Papilionoideae</taxon>
        <taxon>50 kb inversion clade</taxon>
        <taxon>NPAAA clade</taxon>
        <taxon>indigoferoid/millettioid clade</taxon>
        <taxon>Phaseoleae</taxon>
        <taxon>Phaseolus</taxon>
    </lineage>
</organism>
<sequence length="190" mass="21410">MICKIKNRQSRISRNQNRFNITQYSLVSIKCGRSNPLVDVYPELGVCIIMQVQRSFYIKHWFSGMRLELLGSSSGHICSSGITCVDLTVILQGHVHNQYTFSVWNNIFEAQTLSFFLLFVNHLSVIFGVRMSRLESLNVAAAGCGVSKDSKRVSSSLLVTIFPTRSNQVDTNCNGVTACHTQPELREMRN</sequence>
<dbReference type="EMBL" id="JAYMYR010000011">
    <property type="protein sequence ID" value="KAK7333487.1"/>
    <property type="molecule type" value="Genomic_DNA"/>
</dbReference>
<dbReference type="AlphaFoldDB" id="A0AAN9LFQ2"/>